<dbReference type="GO" id="GO:0000070">
    <property type="term" value="P:mitotic sister chromatid segregation"/>
    <property type="evidence" value="ECO:0007669"/>
    <property type="project" value="TreeGrafter"/>
</dbReference>
<keyword evidence="6" id="KW-0498">Mitosis</keyword>
<comment type="similarity">
    <text evidence="2">Belongs to the mis12 family.</text>
</comment>
<evidence type="ECO:0000256" key="10">
    <source>
        <dbReference type="ARBA" id="ARBA00023328"/>
    </source>
</evidence>
<feature type="coiled-coil region" evidence="11">
    <location>
        <begin position="108"/>
        <end position="135"/>
    </location>
</feature>
<gene>
    <name evidence="12" type="primary">Mis12</name>
    <name evidence="12" type="ORF">GTO96_0019404</name>
</gene>
<evidence type="ECO:0000256" key="7">
    <source>
        <dbReference type="ARBA" id="ARBA00022838"/>
    </source>
</evidence>
<keyword evidence="13" id="KW-1185">Reference proteome</keyword>
<keyword evidence="7" id="KW-0995">Kinetochore</keyword>
<keyword evidence="8 11" id="KW-0175">Coiled coil</keyword>
<evidence type="ECO:0000313" key="12">
    <source>
        <dbReference type="EMBL" id="KAG2459464.1"/>
    </source>
</evidence>
<evidence type="ECO:0000256" key="4">
    <source>
        <dbReference type="ARBA" id="ARBA00022454"/>
    </source>
</evidence>
<feature type="non-terminal residue" evidence="12">
    <location>
        <position position="200"/>
    </location>
</feature>
<dbReference type="InterPro" id="IPR008685">
    <property type="entry name" value="Centromere_Mis12"/>
</dbReference>
<dbReference type="PANTHER" id="PTHR14527:SF2">
    <property type="entry name" value="PROTEIN MIS12 HOMOLOG"/>
    <property type="match status" value="1"/>
</dbReference>
<evidence type="ECO:0000256" key="2">
    <source>
        <dbReference type="ARBA" id="ARBA00008643"/>
    </source>
</evidence>
<keyword evidence="9" id="KW-0131">Cell cycle</keyword>
<dbReference type="GO" id="GO:0051301">
    <property type="term" value="P:cell division"/>
    <property type="evidence" value="ECO:0007669"/>
    <property type="project" value="UniProtKB-KW"/>
</dbReference>
<evidence type="ECO:0000313" key="13">
    <source>
        <dbReference type="Proteomes" id="UP000886611"/>
    </source>
</evidence>
<evidence type="ECO:0000256" key="8">
    <source>
        <dbReference type="ARBA" id="ARBA00023054"/>
    </source>
</evidence>
<evidence type="ECO:0000256" key="3">
    <source>
        <dbReference type="ARBA" id="ARBA00013793"/>
    </source>
</evidence>
<keyword evidence="10" id="KW-0137">Centromere</keyword>
<dbReference type="PANTHER" id="PTHR14527">
    <property type="entry name" value="PROTEIN MIS12 HOMOLOG"/>
    <property type="match status" value="1"/>
</dbReference>
<dbReference type="GO" id="GO:0005634">
    <property type="term" value="C:nucleus"/>
    <property type="evidence" value="ECO:0007669"/>
    <property type="project" value="InterPro"/>
</dbReference>
<evidence type="ECO:0000256" key="5">
    <source>
        <dbReference type="ARBA" id="ARBA00022618"/>
    </source>
</evidence>
<proteinExistence type="inferred from homology"/>
<comment type="subcellular location">
    <subcellularLocation>
        <location evidence="1">Chromosome</location>
        <location evidence="1">Centromere</location>
        <location evidence="1">Kinetochore</location>
    </subcellularLocation>
</comment>
<dbReference type="GO" id="GO:0051382">
    <property type="term" value="P:kinetochore assembly"/>
    <property type="evidence" value="ECO:0007669"/>
    <property type="project" value="TreeGrafter"/>
</dbReference>
<dbReference type="EMBL" id="JAATIS010005477">
    <property type="protein sequence ID" value="KAG2459464.1"/>
    <property type="molecule type" value="Genomic_DNA"/>
</dbReference>
<evidence type="ECO:0000256" key="6">
    <source>
        <dbReference type="ARBA" id="ARBA00022776"/>
    </source>
</evidence>
<evidence type="ECO:0000256" key="1">
    <source>
        <dbReference type="ARBA" id="ARBA00004629"/>
    </source>
</evidence>
<feature type="non-terminal residue" evidence="12">
    <location>
        <position position="1"/>
    </location>
</feature>
<keyword evidence="5" id="KW-0132">Cell division</keyword>
<reference evidence="12 13" key="1">
    <citation type="journal article" date="2021" name="Cell">
        <title>Tracing the genetic footprints of vertebrate landing in non-teleost ray-finned fishes.</title>
        <authorList>
            <person name="Bi X."/>
            <person name="Wang K."/>
            <person name="Yang L."/>
            <person name="Pan H."/>
            <person name="Jiang H."/>
            <person name="Wei Q."/>
            <person name="Fang M."/>
            <person name="Yu H."/>
            <person name="Zhu C."/>
            <person name="Cai Y."/>
            <person name="He Y."/>
            <person name="Gan X."/>
            <person name="Zeng H."/>
            <person name="Yu D."/>
            <person name="Zhu Y."/>
            <person name="Jiang H."/>
            <person name="Qiu Q."/>
            <person name="Yang H."/>
            <person name="Zhang Y.E."/>
            <person name="Wang W."/>
            <person name="Zhu M."/>
            <person name="He S."/>
            <person name="Zhang G."/>
        </authorList>
    </citation>
    <scope>NUCLEOTIDE SEQUENCE [LARGE SCALE GENOMIC DNA]</scope>
    <source>
        <strain evidence="12">Bchr_013</strain>
    </source>
</reference>
<dbReference type="AlphaFoldDB" id="A0A8X8BLU2"/>
<dbReference type="GO" id="GO:0000444">
    <property type="term" value="C:MIS12/MIND type complex"/>
    <property type="evidence" value="ECO:0007669"/>
    <property type="project" value="TreeGrafter"/>
</dbReference>
<name>A0A8X8BLU2_POLSE</name>
<comment type="caution">
    <text evidence="12">The sequence shown here is derived from an EMBL/GenBank/DDBJ whole genome shotgun (WGS) entry which is preliminary data.</text>
</comment>
<dbReference type="Proteomes" id="UP000886611">
    <property type="component" value="Unassembled WGS sequence"/>
</dbReference>
<accession>A0A8X8BLU2</accession>
<protein>
    <recommendedName>
        <fullName evidence="3">Protein MIS12 homolog</fullName>
    </recommendedName>
</protein>
<evidence type="ECO:0000256" key="11">
    <source>
        <dbReference type="SAM" id="Coils"/>
    </source>
</evidence>
<keyword evidence="4" id="KW-0158">Chromosome</keyword>
<dbReference type="Pfam" id="PF05859">
    <property type="entry name" value="Mis12"/>
    <property type="match status" value="1"/>
</dbReference>
<evidence type="ECO:0000256" key="9">
    <source>
        <dbReference type="ARBA" id="ARBA00023306"/>
    </source>
</evidence>
<organism evidence="12 13">
    <name type="scientific">Polypterus senegalus</name>
    <name type="common">Senegal bichir</name>
    <dbReference type="NCBI Taxonomy" id="55291"/>
    <lineage>
        <taxon>Eukaryota</taxon>
        <taxon>Metazoa</taxon>
        <taxon>Chordata</taxon>
        <taxon>Craniata</taxon>
        <taxon>Vertebrata</taxon>
        <taxon>Euteleostomi</taxon>
        <taxon>Actinopterygii</taxon>
        <taxon>Polypteriformes</taxon>
        <taxon>Polypteridae</taxon>
        <taxon>Polypterus</taxon>
    </lineage>
</organism>
<sequence>MAKSLQLYEAQFFGFTTHSSMNRIHNAFQDCLYEVMIAVETVILKNIGGFEDDNSLANRVRECTEKFLNFLQGRVDLISNRIECILKDSVFKVPPNVLLPEDASHAKYPCGKENIAKIEDELAKLQQRYQAELYTKQALLTEMEQQSLILAKQEGMINWIKELRSEDLEGGIVGLYERLYSVMQTISHLSNDLQKCAVPP</sequence>